<feature type="domain" description="Transglycosylase SLT" evidence="2">
    <location>
        <begin position="191"/>
        <end position="285"/>
    </location>
</feature>
<dbReference type="AlphaFoldDB" id="A0A381WQ89"/>
<evidence type="ECO:0000313" key="3">
    <source>
        <dbReference type="EMBL" id="SVA54441.1"/>
    </source>
</evidence>
<dbReference type="EMBL" id="UINC01012468">
    <property type="protein sequence ID" value="SVA54441.1"/>
    <property type="molecule type" value="Genomic_DNA"/>
</dbReference>
<feature type="non-terminal residue" evidence="3">
    <location>
        <position position="354"/>
    </location>
</feature>
<dbReference type="InterPro" id="IPR008258">
    <property type="entry name" value="Transglycosylase_SLT_dom_1"/>
</dbReference>
<dbReference type="PANTHER" id="PTHR37423:SF2">
    <property type="entry name" value="MEMBRANE-BOUND LYTIC MUREIN TRANSGLYCOSYLASE C"/>
    <property type="match status" value="1"/>
</dbReference>
<protein>
    <recommendedName>
        <fullName evidence="2">Transglycosylase SLT domain-containing protein</fullName>
    </recommendedName>
</protein>
<dbReference type="SUPFAM" id="SSF53955">
    <property type="entry name" value="Lysozyme-like"/>
    <property type="match status" value="1"/>
</dbReference>
<dbReference type="Pfam" id="PF01464">
    <property type="entry name" value="SLT"/>
    <property type="match status" value="1"/>
</dbReference>
<feature type="transmembrane region" description="Helical" evidence="1">
    <location>
        <begin position="57"/>
        <end position="78"/>
    </location>
</feature>
<gene>
    <name evidence="3" type="ORF">METZ01_LOCUS107295</name>
</gene>
<evidence type="ECO:0000256" key="1">
    <source>
        <dbReference type="SAM" id="Phobius"/>
    </source>
</evidence>
<organism evidence="3">
    <name type="scientific">marine metagenome</name>
    <dbReference type="NCBI Taxonomy" id="408172"/>
    <lineage>
        <taxon>unclassified sequences</taxon>
        <taxon>metagenomes</taxon>
        <taxon>ecological metagenomes</taxon>
    </lineage>
</organism>
<sequence length="354" mass="40250">MSRLASPATRRTRKTSLLVALNIWIQRQLPMTFEFRKVLAFCSILDRRILKGKINQVVRLSFLVLFLLVQGCSTLPFYSNDEPKSYVNLATVDWAPEPHFYSETSLPTKKPSDNALRDGTSFREAKLPTERNDYLKQLSGSFELDHHLDNHRVQQEIAKLQRNPNYFNSLQFRLERYLPFICDKVVSLNLPGELCLIPIIESSLDPFAFSSGGAAEFWQFIPSTAKRYGLKIDWWVDERRDLLASTDAALDYLDYLNGRFDDWLLAIAAYNWGEGRVARAKKQRSGDVGFFDLRVPAETAEYVPRLLAFAAIFAAPEAYSVHLVINRADIDEQALAIVDTIDQLDVSKAASTSG</sequence>
<keyword evidence="1" id="KW-1133">Transmembrane helix</keyword>
<evidence type="ECO:0000259" key="2">
    <source>
        <dbReference type="Pfam" id="PF01464"/>
    </source>
</evidence>
<keyword evidence="1" id="KW-0472">Membrane</keyword>
<dbReference type="Gene3D" id="1.10.530.10">
    <property type="match status" value="1"/>
</dbReference>
<keyword evidence="1" id="KW-0812">Transmembrane</keyword>
<name>A0A381WQ89_9ZZZZ</name>
<dbReference type="PANTHER" id="PTHR37423">
    <property type="entry name" value="SOLUBLE LYTIC MUREIN TRANSGLYCOSYLASE-RELATED"/>
    <property type="match status" value="1"/>
</dbReference>
<reference evidence="3" key="1">
    <citation type="submission" date="2018-05" db="EMBL/GenBank/DDBJ databases">
        <authorList>
            <person name="Lanie J.A."/>
            <person name="Ng W.-L."/>
            <person name="Kazmierczak K.M."/>
            <person name="Andrzejewski T.M."/>
            <person name="Davidsen T.M."/>
            <person name="Wayne K.J."/>
            <person name="Tettelin H."/>
            <person name="Glass J.I."/>
            <person name="Rusch D."/>
            <person name="Podicherti R."/>
            <person name="Tsui H.-C.T."/>
            <person name="Winkler M.E."/>
        </authorList>
    </citation>
    <scope>NUCLEOTIDE SEQUENCE</scope>
</reference>
<accession>A0A381WQ89</accession>
<dbReference type="InterPro" id="IPR023346">
    <property type="entry name" value="Lysozyme-like_dom_sf"/>
</dbReference>
<proteinExistence type="predicted"/>
<dbReference type="CDD" id="cd16894">
    <property type="entry name" value="MltD-like"/>
    <property type="match status" value="1"/>
</dbReference>